<protein>
    <submittedName>
        <fullName evidence="2">Type VI secretion system lipoprotein TssJ</fullName>
    </submittedName>
</protein>
<name>A0ABW4XKH9_9GAMM</name>
<comment type="caution">
    <text evidence="2">The sequence shown here is derived from an EMBL/GenBank/DDBJ whole genome shotgun (WGS) entry which is preliminary data.</text>
</comment>
<dbReference type="NCBIfam" id="TIGR03352">
    <property type="entry name" value="VI_chp_3"/>
    <property type="match status" value="1"/>
</dbReference>
<keyword evidence="3" id="KW-1185">Reference proteome</keyword>
<evidence type="ECO:0000313" key="3">
    <source>
        <dbReference type="Proteomes" id="UP001597380"/>
    </source>
</evidence>
<dbReference type="PROSITE" id="PS51257">
    <property type="entry name" value="PROKAR_LIPOPROTEIN"/>
    <property type="match status" value="1"/>
</dbReference>
<proteinExistence type="predicted"/>
<dbReference type="Gene3D" id="2.60.40.4150">
    <property type="entry name" value="Type VI secretion system, lipoprotein SciN"/>
    <property type="match status" value="1"/>
</dbReference>
<accession>A0ABW4XKH9</accession>
<dbReference type="InterPro" id="IPR017734">
    <property type="entry name" value="T6SS_SciN"/>
</dbReference>
<sequence length="149" mass="17031">MFKTSLLILSLAVLSGCSAVNAVVDPYTYLNFHVAEDVNPDRNGRPSPVVVKVYELSSRTVFDSQDFFSLYDDADAVLGPDLLVKDEFEFEPGEHVEFKMKINPNVRYAGLLVAYRDIENARWREVIEIDRRGYDDVDIYVEALAVYQR</sequence>
<evidence type="ECO:0000313" key="2">
    <source>
        <dbReference type="EMBL" id="MFD2095637.1"/>
    </source>
</evidence>
<feature type="signal peptide" evidence="1">
    <location>
        <begin position="1"/>
        <end position="22"/>
    </location>
</feature>
<dbReference type="EMBL" id="JBHUHT010000009">
    <property type="protein sequence ID" value="MFD2095637.1"/>
    <property type="molecule type" value="Genomic_DNA"/>
</dbReference>
<organism evidence="2 3">
    <name type="scientific">Corallincola platygyrae</name>
    <dbReference type="NCBI Taxonomy" id="1193278"/>
    <lineage>
        <taxon>Bacteria</taxon>
        <taxon>Pseudomonadati</taxon>
        <taxon>Pseudomonadota</taxon>
        <taxon>Gammaproteobacteria</taxon>
        <taxon>Alteromonadales</taxon>
        <taxon>Psychromonadaceae</taxon>
        <taxon>Corallincola</taxon>
    </lineage>
</organism>
<dbReference type="PANTHER" id="PTHR37625">
    <property type="entry name" value="OUTER MEMBRANE LIPOPROTEIN-RELATED"/>
    <property type="match status" value="1"/>
</dbReference>
<keyword evidence="1" id="KW-0732">Signal</keyword>
<dbReference type="InterPro" id="IPR038706">
    <property type="entry name" value="Type_VI_SciN-like_sf"/>
</dbReference>
<evidence type="ECO:0000256" key="1">
    <source>
        <dbReference type="SAM" id="SignalP"/>
    </source>
</evidence>
<dbReference type="Pfam" id="PF12790">
    <property type="entry name" value="T6SS-SciN"/>
    <property type="match status" value="1"/>
</dbReference>
<dbReference type="PANTHER" id="PTHR37625:SF4">
    <property type="entry name" value="OUTER MEMBRANE LIPOPROTEIN"/>
    <property type="match status" value="1"/>
</dbReference>
<reference evidence="3" key="1">
    <citation type="journal article" date="2019" name="Int. J. Syst. Evol. Microbiol.">
        <title>The Global Catalogue of Microorganisms (GCM) 10K type strain sequencing project: providing services to taxonomists for standard genome sequencing and annotation.</title>
        <authorList>
            <consortium name="The Broad Institute Genomics Platform"/>
            <consortium name="The Broad Institute Genome Sequencing Center for Infectious Disease"/>
            <person name="Wu L."/>
            <person name="Ma J."/>
        </authorList>
    </citation>
    <scope>NUCLEOTIDE SEQUENCE [LARGE SCALE GENOMIC DNA]</scope>
    <source>
        <strain evidence="3">CGMCC 1.10992</strain>
    </source>
</reference>
<feature type="chain" id="PRO_5046833642" evidence="1">
    <location>
        <begin position="23"/>
        <end position="149"/>
    </location>
</feature>
<keyword evidence="2" id="KW-0449">Lipoprotein</keyword>
<dbReference type="Proteomes" id="UP001597380">
    <property type="component" value="Unassembled WGS sequence"/>
</dbReference>
<gene>
    <name evidence="2" type="primary">tssJ</name>
    <name evidence="2" type="ORF">ACFSJ3_06520</name>
</gene>
<dbReference type="RefSeq" id="WP_345340292.1">
    <property type="nucleotide sequence ID" value="NZ_BAABLI010000014.1"/>
</dbReference>